<organism evidence="2 3">
    <name type="scientific">Thalassomonas viridans</name>
    <dbReference type="NCBI Taxonomy" id="137584"/>
    <lineage>
        <taxon>Bacteria</taxon>
        <taxon>Pseudomonadati</taxon>
        <taxon>Pseudomonadota</taxon>
        <taxon>Gammaproteobacteria</taxon>
        <taxon>Alteromonadales</taxon>
        <taxon>Colwelliaceae</taxon>
        <taxon>Thalassomonas</taxon>
    </lineage>
</organism>
<protein>
    <submittedName>
        <fullName evidence="2">RebB family R body protein</fullName>
    </submittedName>
</protein>
<gene>
    <name evidence="2" type="ORF">SG34_023840</name>
</gene>
<sequence length="142" mass="15150">MEDQNMSDTASNNAEPEATVPQSSATSFSAQPTGLVETTLAETLGLSMHNAITNQQSSQMTTSASITNACARLLQSAPPAPAKKAEAEPPEETADTGEETVPEKKRRRLNVFNFLKGKNNEEKPAQDGNTTDSTDKPNGEQQ</sequence>
<dbReference type="KEGG" id="tvd:SG34_023840"/>
<accession>A0AAE9Z169</accession>
<feature type="compositionally biased region" description="Polar residues" evidence="1">
    <location>
        <begin position="1"/>
        <end position="32"/>
    </location>
</feature>
<reference evidence="2 3" key="1">
    <citation type="journal article" date="2015" name="Genome Announc.">
        <title>Draft Genome Sequences of Marine Isolates of Thalassomonas viridans and Thalassomonas actiniarum.</title>
        <authorList>
            <person name="Olonade I."/>
            <person name="van Zyl L.J."/>
            <person name="Trindade M."/>
        </authorList>
    </citation>
    <scope>NUCLEOTIDE SEQUENCE [LARGE SCALE GENOMIC DNA]</scope>
    <source>
        <strain evidence="2 3">XOM25</strain>
    </source>
</reference>
<feature type="compositionally biased region" description="Basic and acidic residues" evidence="1">
    <location>
        <begin position="133"/>
        <end position="142"/>
    </location>
</feature>
<evidence type="ECO:0000313" key="2">
    <source>
        <dbReference type="EMBL" id="WDE04342.1"/>
    </source>
</evidence>
<feature type="region of interest" description="Disordered" evidence="1">
    <location>
        <begin position="1"/>
        <end position="34"/>
    </location>
</feature>
<keyword evidence="3" id="KW-1185">Reference proteome</keyword>
<feature type="region of interest" description="Disordered" evidence="1">
    <location>
        <begin position="70"/>
        <end position="142"/>
    </location>
</feature>
<dbReference type="Pfam" id="PF11747">
    <property type="entry name" value="RebB"/>
    <property type="match status" value="1"/>
</dbReference>
<evidence type="ECO:0000313" key="3">
    <source>
        <dbReference type="Proteomes" id="UP000032352"/>
    </source>
</evidence>
<name>A0AAE9Z169_9GAMM</name>
<dbReference type="AlphaFoldDB" id="A0AAE9Z169"/>
<proteinExistence type="predicted"/>
<feature type="compositionally biased region" description="Acidic residues" evidence="1">
    <location>
        <begin position="88"/>
        <end position="100"/>
    </location>
</feature>
<dbReference type="EMBL" id="CP059733">
    <property type="protein sequence ID" value="WDE04342.1"/>
    <property type="molecule type" value="Genomic_DNA"/>
</dbReference>
<dbReference type="Proteomes" id="UP000032352">
    <property type="component" value="Chromosome"/>
</dbReference>
<evidence type="ECO:0000256" key="1">
    <source>
        <dbReference type="SAM" id="MobiDB-lite"/>
    </source>
</evidence>
<dbReference type="InterPro" id="IPR021070">
    <property type="entry name" value="Killing_trait_RebB"/>
</dbReference>
<reference evidence="2 3" key="2">
    <citation type="journal article" date="2022" name="Mar. Drugs">
        <title>Bioassay-Guided Fractionation Leads to the Detection of Cholic Acid Generated by the Rare Thalassomonas sp.</title>
        <authorList>
            <person name="Pheiffer F."/>
            <person name="Schneider Y.K."/>
            <person name="Hansen E.H."/>
            <person name="Andersen J.H."/>
            <person name="Isaksson J."/>
            <person name="Busche T."/>
            <person name="R C."/>
            <person name="Kalinowski J."/>
            <person name="Zyl L.V."/>
            <person name="Trindade M."/>
        </authorList>
    </citation>
    <scope>NUCLEOTIDE SEQUENCE [LARGE SCALE GENOMIC DNA]</scope>
    <source>
        <strain evidence="2 3">XOM25</strain>
    </source>
</reference>